<dbReference type="GO" id="GO:0006048">
    <property type="term" value="P:UDP-N-acetylglucosamine biosynthetic process"/>
    <property type="evidence" value="ECO:0007669"/>
    <property type="project" value="InterPro"/>
</dbReference>
<evidence type="ECO:0000259" key="20">
    <source>
        <dbReference type="Pfam" id="PF25087"/>
    </source>
</evidence>
<dbReference type="GO" id="GO:0009245">
    <property type="term" value="P:lipid A biosynthetic process"/>
    <property type="evidence" value="ECO:0007669"/>
    <property type="project" value="UniProtKB-UniRule"/>
</dbReference>
<organism evidence="21 22">
    <name type="scientific">Salinivibrio kushneri</name>
    <dbReference type="NCBI Taxonomy" id="1908198"/>
    <lineage>
        <taxon>Bacteria</taxon>
        <taxon>Pseudomonadati</taxon>
        <taxon>Pseudomonadota</taxon>
        <taxon>Gammaproteobacteria</taxon>
        <taxon>Vibrionales</taxon>
        <taxon>Vibrionaceae</taxon>
        <taxon>Salinivibrio</taxon>
    </lineage>
</organism>
<dbReference type="GO" id="GO:0019134">
    <property type="term" value="F:glucosamine-1-phosphate N-acetyltransferase activity"/>
    <property type="evidence" value="ECO:0007669"/>
    <property type="project" value="UniProtKB-UniRule"/>
</dbReference>
<dbReference type="EMBL" id="MUEK01000009">
    <property type="protein sequence ID" value="OOE39347.1"/>
    <property type="molecule type" value="Genomic_DNA"/>
</dbReference>
<feature type="binding site" evidence="18">
    <location>
        <position position="166"/>
    </location>
    <ligand>
        <name>UDP-N-acetyl-alpha-D-glucosamine</name>
        <dbReference type="ChEBI" id="CHEBI:57705"/>
    </ligand>
</feature>
<comment type="pathway">
    <text evidence="18">Nucleotide-sugar biosynthesis; UDP-N-acetyl-alpha-D-glucosamine biosynthesis; N-acetyl-alpha-D-glucosamine 1-phosphate from alpha-D-glucosamine 6-phosphate (route II): step 2/2.</text>
</comment>
<dbReference type="InterPro" id="IPR029044">
    <property type="entry name" value="Nucleotide-diphossugar_trans"/>
</dbReference>
<sequence>MNVSAVILAAGKGSRMVSSLPKVLHPVGGKPMVAHVIDTCQSIQAQAIHLIYGHGGEQLKSALHQSPVNWVEQAEQLGTGHAVQQAAAWIKDDEKIAVLYGDVPLISAATLNRLLEAQPHQGIALLTVNVDNPTGYGRIVRDNGSVVAIVEEKDATQEQKHIQEINTGVMVANGSDLKRWLKKLNNHNAQQEYYLTDIIELAHQEGGKIEAVHPEQAYEVEGVNNRQQLARIERQYQLLQAERLLEQGVTLGDPQRFDLRGELTVGSDVEIDINVIIEGHVVLGDGVKVGAGCILKNCHIAAETQIQPYSIVDDSAIGSSCTVGPFARLRPGSRLADNAHIGNFVETKNTSIGAGSKANHLTYLGDTIIGQGVNVGAGTITCNYDGANKHQTIIEDDVFIGSDTQLVAPIRVARGATIAAGSTLTRDVHQDALVLTRPQPVVKDNWQRPAKKKKSA</sequence>
<evidence type="ECO:0000256" key="15">
    <source>
        <dbReference type="ARBA" id="ARBA00048247"/>
    </source>
</evidence>
<dbReference type="InterPro" id="IPR005882">
    <property type="entry name" value="Bifunctional_GlmU"/>
</dbReference>
<evidence type="ECO:0000256" key="11">
    <source>
        <dbReference type="ARBA" id="ARBA00022984"/>
    </source>
</evidence>
<dbReference type="PANTHER" id="PTHR43584">
    <property type="entry name" value="NUCLEOTIDYL TRANSFERASE"/>
    <property type="match status" value="1"/>
</dbReference>
<dbReference type="RefSeq" id="WP_077659464.1">
    <property type="nucleotide sequence ID" value="NZ_CP040021.1"/>
</dbReference>
<dbReference type="Pfam" id="PF14602">
    <property type="entry name" value="Hexapep_2"/>
    <property type="match status" value="1"/>
</dbReference>
<comment type="function">
    <text evidence="17 18">Catalyzes the last two sequential reactions in the de novo biosynthetic pathway for UDP-N-acetylglucosamine (UDP-GlcNAc). The C-terminal domain catalyzes the transfer of acetyl group from acetyl coenzyme A to glucosamine-1-phosphate (GlcN-1-P) to produce N-acetylglucosamine-1-phosphate (GlcNAc-1-P), which is converted into UDP-GlcNAc by the transfer of uridine 5-monophosphate (from uridine 5-triphosphate), a reaction catalyzed by the N-terminal domain.</text>
</comment>
<dbReference type="AlphaFoldDB" id="A0AB36JWZ6"/>
<dbReference type="CDD" id="cd02540">
    <property type="entry name" value="GT2_GlmU_N_bac"/>
    <property type="match status" value="1"/>
</dbReference>
<feature type="binding site" evidence="18">
    <location>
        <position position="224"/>
    </location>
    <ligand>
        <name>Mg(2+)</name>
        <dbReference type="ChEBI" id="CHEBI:18420"/>
    </ligand>
</feature>
<dbReference type="GO" id="GO:0009252">
    <property type="term" value="P:peptidoglycan biosynthetic process"/>
    <property type="evidence" value="ECO:0007669"/>
    <property type="project" value="UniProtKB-UniRule"/>
</dbReference>
<feature type="region of interest" description="N-acetyltransferase" evidence="18">
    <location>
        <begin position="248"/>
        <end position="456"/>
    </location>
</feature>
<evidence type="ECO:0000256" key="6">
    <source>
        <dbReference type="ARBA" id="ARBA00022695"/>
    </source>
</evidence>
<keyword evidence="22" id="KW-1185">Reference proteome</keyword>
<dbReference type="InterPro" id="IPR001451">
    <property type="entry name" value="Hexapep"/>
</dbReference>
<evidence type="ECO:0000313" key="22">
    <source>
        <dbReference type="Proteomes" id="UP000189021"/>
    </source>
</evidence>
<feature type="binding site" evidence="18">
    <location>
        <position position="437"/>
    </location>
    <ligand>
        <name>acetyl-CoA</name>
        <dbReference type="ChEBI" id="CHEBI:57288"/>
    </ligand>
</feature>
<evidence type="ECO:0000256" key="18">
    <source>
        <dbReference type="HAMAP-Rule" id="MF_01631"/>
    </source>
</evidence>
<dbReference type="SUPFAM" id="SSF53448">
    <property type="entry name" value="Nucleotide-diphospho-sugar transferases"/>
    <property type="match status" value="1"/>
</dbReference>
<feature type="binding site" evidence="18">
    <location>
        <position position="102"/>
    </location>
    <ligand>
        <name>Mg(2+)</name>
        <dbReference type="ChEBI" id="CHEBI:18420"/>
    </ligand>
</feature>
<dbReference type="PANTHER" id="PTHR43584:SF3">
    <property type="entry name" value="BIFUNCTIONAL PROTEIN GLMU"/>
    <property type="match status" value="1"/>
</dbReference>
<accession>A0AB36JWZ6</accession>
<feature type="binding site" evidence="18">
    <location>
        <position position="330"/>
    </location>
    <ligand>
        <name>UDP-N-acetyl-alpha-D-glucosamine</name>
        <dbReference type="ChEBI" id="CHEBI:57705"/>
    </ligand>
</feature>
<feature type="binding site" evidence="18">
    <location>
        <position position="363"/>
    </location>
    <ligand>
        <name>UDP-N-acetyl-alpha-D-glucosamine</name>
        <dbReference type="ChEBI" id="CHEBI:57705"/>
    </ligand>
</feature>
<proteinExistence type="inferred from homology"/>
<evidence type="ECO:0000256" key="10">
    <source>
        <dbReference type="ARBA" id="ARBA00022960"/>
    </source>
</evidence>
<keyword evidence="12 18" id="KW-0511">Multifunctional enzyme</keyword>
<feature type="binding site" evidence="18">
    <location>
        <begin position="8"/>
        <end position="11"/>
    </location>
    <ligand>
        <name>UDP-N-acetyl-alpha-D-glucosamine</name>
        <dbReference type="ChEBI" id="CHEBI:57705"/>
    </ligand>
</feature>
<evidence type="ECO:0000256" key="2">
    <source>
        <dbReference type="ARBA" id="ARBA00007707"/>
    </source>
</evidence>
<dbReference type="InterPro" id="IPR056729">
    <property type="entry name" value="GMPPB_C"/>
</dbReference>
<evidence type="ECO:0000256" key="16">
    <source>
        <dbReference type="ARBA" id="ARBA00048493"/>
    </source>
</evidence>
<evidence type="ECO:0000256" key="5">
    <source>
        <dbReference type="ARBA" id="ARBA00022679"/>
    </source>
</evidence>
<reference evidence="21 22" key="1">
    <citation type="journal article" date="2017" name="Genome Announc.">
        <title>Draft Genome Sequences of Salinivibrio proteolyticus, Salinivibrio sharmensis, Salinivibrio siamensis, Salinivibrio costicola subsp. alcaliphilus, Salinivibrio costicola subsp. vallismortis, and 29 New Isolates Belonging to the Genus Salinivibrio.</title>
        <authorList>
            <person name="Lopez-Hermoso C."/>
            <person name="de la Haba R.R."/>
            <person name="Sanchez-Porro C."/>
            <person name="Bayliss S.C."/>
            <person name="Feil E.J."/>
            <person name="Ventosa A."/>
        </authorList>
    </citation>
    <scope>NUCLEOTIDE SEQUENCE [LARGE SCALE GENOMIC DNA]</scope>
    <source>
        <strain evidence="21 22">AL184</strain>
    </source>
</reference>
<dbReference type="Pfam" id="PF12804">
    <property type="entry name" value="NTP_transf_3"/>
    <property type="match status" value="1"/>
</dbReference>
<dbReference type="HAMAP" id="MF_01631">
    <property type="entry name" value="GlmU"/>
    <property type="match status" value="1"/>
</dbReference>
<dbReference type="GO" id="GO:0008360">
    <property type="term" value="P:regulation of cell shape"/>
    <property type="evidence" value="ECO:0007669"/>
    <property type="project" value="UniProtKB-KW"/>
</dbReference>
<dbReference type="GO" id="GO:0000902">
    <property type="term" value="P:cell morphogenesis"/>
    <property type="evidence" value="ECO:0007669"/>
    <property type="project" value="UniProtKB-UniRule"/>
</dbReference>
<dbReference type="Gene3D" id="3.90.550.10">
    <property type="entry name" value="Spore Coat Polysaccharide Biosynthesis Protein SpsA, Chain A"/>
    <property type="match status" value="1"/>
</dbReference>
<gene>
    <name evidence="18" type="primary">glmU</name>
    <name evidence="21" type="ORF">BZG00_10700</name>
</gene>
<evidence type="ECO:0000256" key="4">
    <source>
        <dbReference type="ARBA" id="ARBA00022490"/>
    </source>
</evidence>
<feature type="binding site" evidence="18">
    <location>
        <position position="73"/>
    </location>
    <ligand>
        <name>UDP-N-acetyl-alpha-D-glucosamine</name>
        <dbReference type="ChEBI" id="CHEBI:57705"/>
    </ligand>
</feature>
<dbReference type="NCBIfam" id="NF006986">
    <property type="entry name" value="PRK09451.1"/>
    <property type="match status" value="1"/>
</dbReference>
<comment type="pathway">
    <text evidence="18">Nucleotide-sugar biosynthesis; UDP-N-acetyl-alpha-D-glucosamine biosynthesis; UDP-N-acetyl-alpha-D-glucosamine from N-acetyl-alpha-D-glucosamine 1-phosphate: step 1/1.</text>
</comment>
<comment type="catalytic activity">
    <reaction evidence="16 18">
        <text>N-acetyl-alpha-D-glucosamine 1-phosphate + UTP + H(+) = UDP-N-acetyl-alpha-D-glucosamine + diphosphate</text>
        <dbReference type="Rhea" id="RHEA:13509"/>
        <dbReference type="ChEBI" id="CHEBI:15378"/>
        <dbReference type="ChEBI" id="CHEBI:33019"/>
        <dbReference type="ChEBI" id="CHEBI:46398"/>
        <dbReference type="ChEBI" id="CHEBI:57705"/>
        <dbReference type="ChEBI" id="CHEBI:57776"/>
        <dbReference type="EC" id="2.7.7.23"/>
    </reaction>
</comment>
<evidence type="ECO:0000256" key="12">
    <source>
        <dbReference type="ARBA" id="ARBA00023268"/>
    </source>
</evidence>
<dbReference type="InterPro" id="IPR018357">
    <property type="entry name" value="Hexapep_transf_CS"/>
</dbReference>
<dbReference type="GO" id="GO:0005737">
    <property type="term" value="C:cytoplasm"/>
    <property type="evidence" value="ECO:0007669"/>
    <property type="project" value="UniProtKB-SubCell"/>
</dbReference>
<evidence type="ECO:0000256" key="17">
    <source>
        <dbReference type="ARBA" id="ARBA00049628"/>
    </source>
</evidence>
<evidence type="ECO:0000256" key="13">
    <source>
        <dbReference type="ARBA" id="ARBA00023315"/>
    </source>
</evidence>
<evidence type="ECO:0000256" key="1">
    <source>
        <dbReference type="ARBA" id="ARBA00004496"/>
    </source>
</evidence>
<dbReference type="Pfam" id="PF25087">
    <property type="entry name" value="GMPPB_C"/>
    <property type="match status" value="1"/>
</dbReference>
<dbReference type="Proteomes" id="UP000189021">
    <property type="component" value="Unassembled WGS sequence"/>
</dbReference>
<comment type="catalytic activity">
    <reaction evidence="15 18">
        <text>alpha-D-glucosamine 1-phosphate + acetyl-CoA = N-acetyl-alpha-D-glucosamine 1-phosphate + CoA + H(+)</text>
        <dbReference type="Rhea" id="RHEA:13725"/>
        <dbReference type="ChEBI" id="CHEBI:15378"/>
        <dbReference type="ChEBI" id="CHEBI:57287"/>
        <dbReference type="ChEBI" id="CHEBI:57288"/>
        <dbReference type="ChEBI" id="CHEBI:57776"/>
        <dbReference type="ChEBI" id="CHEBI:58516"/>
        <dbReference type="EC" id="2.3.1.157"/>
    </reaction>
</comment>
<feature type="binding site" evidence="18">
    <location>
        <begin position="78"/>
        <end position="79"/>
    </location>
    <ligand>
        <name>UDP-N-acetyl-alpha-D-glucosamine</name>
        <dbReference type="ChEBI" id="CHEBI:57705"/>
    </ligand>
</feature>
<feature type="active site" description="Proton acceptor" evidence="18">
    <location>
        <position position="360"/>
    </location>
</feature>
<dbReference type="InterPro" id="IPR025877">
    <property type="entry name" value="MobA-like_NTP_Trfase"/>
</dbReference>
<dbReference type="Gene3D" id="2.160.10.10">
    <property type="entry name" value="Hexapeptide repeat proteins"/>
    <property type="match status" value="1"/>
</dbReference>
<dbReference type="InterPro" id="IPR050065">
    <property type="entry name" value="GlmU-like"/>
</dbReference>
<keyword evidence="10 18" id="KW-0133">Cell shape</keyword>
<feature type="binding site" evidence="18">
    <location>
        <begin position="100"/>
        <end position="102"/>
    </location>
    <ligand>
        <name>UDP-N-acetyl-alpha-D-glucosamine</name>
        <dbReference type="ChEBI" id="CHEBI:57705"/>
    </ligand>
</feature>
<feature type="domain" description="MobA-like NTP transferase" evidence="19">
    <location>
        <begin position="5"/>
        <end position="127"/>
    </location>
</feature>
<evidence type="ECO:0000259" key="19">
    <source>
        <dbReference type="Pfam" id="PF12804"/>
    </source>
</evidence>
<keyword evidence="7 18" id="KW-0479">Metal-binding</keyword>
<feature type="binding site" evidence="18">
    <location>
        <position position="151"/>
    </location>
    <ligand>
        <name>UDP-N-acetyl-alpha-D-glucosamine</name>
        <dbReference type="ChEBI" id="CHEBI:57705"/>
    </ligand>
</feature>
<protein>
    <recommendedName>
        <fullName evidence="18">Bifunctional protein GlmU</fullName>
    </recommendedName>
    <domain>
        <recommendedName>
            <fullName evidence="18">UDP-N-acetylglucosamine pyrophosphorylase</fullName>
            <ecNumber evidence="18">2.7.7.23</ecNumber>
        </recommendedName>
        <alternativeName>
            <fullName evidence="18">N-acetylglucosamine-1-phosphate uridyltransferase</fullName>
        </alternativeName>
    </domain>
    <domain>
        <recommendedName>
            <fullName evidence="18">Glucosamine-1-phosphate N-acetyltransferase</fullName>
            <ecNumber evidence="18">2.3.1.157</ecNumber>
        </recommendedName>
    </domain>
</protein>
<comment type="cofactor">
    <cofactor evidence="18">
        <name>Mg(2+)</name>
        <dbReference type="ChEBI" id="CHEBI:18420"/>
    </cofactor>
    <text evidence="18">Binds 1 Mg(2+) ion per subunit.</text>
</comment>
<keyword evidence="4 18" id="KW-0963">Cytoplasm</keyword>
<dbReference type="NCBIfam" id="TIGR01173">
    <property type="entry name" value="glmU"/>
    <property type="match status" value="1"/>
</dbReference>
<feature type="binding site" evidence="18">
    <location>
        <position position="224"/>
    </location>
    <ligand>
        <name>UDP-N-acetyl-alpha-D-glucosamine</name>
        <dbReference type="ChEBI" id="CHEBI:57705"/>
    </ligand>
</feature>
<dbReference type="InterPro" id="IPR038009">
    <property type="entry name" value="GlmU_C_LbH"/>
</dbReference>
<evidence type="ECO:0000256" key="3">
    <source>
        <dbReference type="ARBA" id="ARBA00007947"/>
    </source>
</evidence>
<name>A0AB36JWZ6_9GAMM</name>
<dbReference type="FunFam" id="3.90.550.10:FF:000006">
    <property type="entry name" value="Bifunctional protein GlmU"/>
    <property type="match status" value="1"/>
</dbReference>
<feature type="binding site" evidence="18">
    <location>
        <position position="22"/>
    </location>
    <ligand>
        <name>UDP-N-acetyl-alpha-D-glucosamine</name>
        <dbReference type="ChEBI" id="CHEBI:57705"/>
    </ligand>
</feature>
<comment type="caution">
    <text evidence="21">The sequence shown here is derived from an EMBL/GenBank/DDBJ whole genome shotgun (WGS) entry which is preliminary data.</text>
</comment>
<feature type="binding site" evidence="18">
    <location>
        <position position="348"/>
    </location>
    <ligand>
        <name>UDP-N-acetyl-alpha-D-glucosamine</name>
        <dbReference type="ChEBI" id="CHEBI:57705"/>
    </ligand>
</feature>
<keyword evidence="9 18" id="KW-0460">Magnesium</keyword>
<keyword evidence="14 18" id="KW-0961">Cell wall biogenesis/degradation</keyword>
<dbReference type="InterPro" id="IPR011004">
    <property type="entry name" value="Trimer_LpxA-like_sf"/>
</dbReference>
<feature type="region of interest" description="Linker" evidence="18">
    <location>
        <begin position="227"/>
        <end position="247"/>
    </location>
</feature>
<dbReference type="GO" id="GO:0071555">
    <property type="term" value="P:cell wall organization"/>
    <property type="evidence" value="ECO:0007669"/>
    <property type="project" value="UniProtKB-KW"/>
</dbReference>
<evidence type="ECO:0000256" key="8">
    <source>
        <dbReference type="ARBA" id="ARBA00022737"/>
    </source>
</evidence>
<dbReference type="PROSITE" id="PS00101">
    <property type="entry name" value="HEXAPEP_TRANSFERASES"/>
    <property type="match status" value="1"/>
</dbReference>
<dbReference type="EC" id="2.7.7.23" evidence="18"/>
<evidence type="ECO:0000313" key="21">
    <source>
        <dbReference type="EMBL" id="OOE39347.1"/>
    </source>
</evidence>
<dbReference type="SUPFAM" id="SSF51161">
    <property type="entry name" value="Trimeric LpxA-like enzymes"/>
    <property type="match status" value="1"/>
</dbReference>
<keyword evidence="5 18" id="KW-0808">Transferase</keyword>
<keyword evidence="6 18" id="KW-0548">Nucleotidyltransferase</keyword>
<comment type="pathway">
    <text evidence="18">Bacterial outer membrane biogenesis; LPS lipid A biosynthesis.</text>
</comment>
<comment type="similarity">
    <text evidence="3 18">In the N-terminal section; belongs to the N-acetylglucosamine-1-phosphate uridyltransferase family.</text>
</comment>
<dbReference type="CDD" id="cd03353">
    <property type="entry name" value="LbH_GlmU_C"/>
    <property type="match status" value="1"/>
</dbReference>
<comment type="subunit">
    <text evidence="18">Homotrimer.</text>
</comment>
<evidence type="ECO:0000256" key="9">
    <source>
        <dbReference type="ARBA" id="ARBA00022842"/>
    </source>
</evidence>
<feature type="binding site" evidence="18">
    <location>
        <position position="420"/>
    </location>
    <ligand>
        <name>acetyl-CoA</name>
        <dbReference type="ChEBI" id="CHEBI:57288"/>
    </ligand>
</feature>
<dbReference type="EC" id="2.3.1.157" evidence="18"/>
<comment type="subcellular location">
    <subcellularLocation>
        <location evidence="1 18">Cytoplasm</location>
    </subcellularLocation>
</comment>
<feature type="domain" description="Mannose-1-phosphate guanyltransferase C-terminal" evidence="20">
    <location>
        <begin position="261"/>
        <end position="336"/>
    </location>
</feature>
<keyword evidence="8 18" id="KW-0677">Repeat</keyword>
<feature type="binding site" evidence="18">
    <location>
        <position position="374"/>
    </location>
    <ligand>
        <name>UDP-N-acetyl-alpha-D-glucosamine</name>
        <dbReference type="ChEBI" id="CHEBI:57705"/>
    </ligand>
</feature>
<evidence type="ECO:0000256" key="7">
    <source>
        <dbReference type="ARBA" id="ARBA00022723"/>
    </source>
</evidence>
<evidence type="ECO:0000256" key="14">
    <source>
        <dbReference type="ARBA" id="ARBA00023316"/>
    </source>
</evidence>
<dbReference type="GO" id="GO:0000287">
    <property type="term" value="F:magnesium ion binding"/>
    <property type="evidence" value="ECO:0007669"/>
    <property type="project" value="UniProtKB-UniRule"/>
</dbReference>
<feature type="binding site" evidence="18">
    <location>
        <position position="377"/>
    </location>
    <ligand>
        <name>acetyl-CoA</name>
        <dbReference type="ChEBI" id="CHEBI:57288"/>
    </ligand>
</feature>
<dbReference type="GO" id="GO:0003977">
    <property type="term" value="F:UDP-N-acetylglucosamine diphosphorylase activity"/>
    <property type="evidence" value="ECO:0007669"/>
    <property type="project" value="UniProtKB-UniRule"/>
</dbReference>
<dbReference type="GO" id="GO:0016020">
    <property type="term" value="C:membrane"/>
    <property type="evidence" value="ECO:0007669"/>
    <property type="project" value="GOC"/>
</dbReference>
<feature type="binding site" evidence="18">
    <location>
        <position position="402"/>
    </location>
    <ligand>
        <name>acetyl-CoA</name>
        <dbReference type="ChEBI" id="CHEBI:57288"/>
    </ligand>
</feature>
<feature type="region of interest" description="Pyrophosphorylase" evidence="18">
    <location>
        <begin position="1"/>
        <end position="226"/>
    </location>
</feature>
<keyword evidence="11 18" id="KW-0573">Peptidoglycan synthesis</keyword>
<feature type="binding site" evidence="18">
    <location>
        <begin position="383"/>
        <end position="384"/>
    </location>
    <ligand>
        <name>acetyl-CoA</name>
        <dbReference type="ChEBI" id="CHEBI:57288"/>
    </ligand>
</feature>
<comment type="similarity">
    <text evidence="2 18">In the C-terminal section; belongs to the transferase hexapeptide repeat family.</text>
</comment>
<keyword evidence="13 18" id="KW-0012">Acyltransferase</keyword>
<feature type="binding site" evidence="18">
    <location>
        <position position="137"/>
    </location>
    <ligand>
        <name>UDP-N-acetyl-alpha-D-glucosamine</name>
        <dbReference type="ChEBI" id="CHEBI:57705"/>
    </ligand>
</feature>